<keyword evidence="4" id="KW-1185">Reference proteome</keyword>
<evidence type="ECO:0000313" key="4">
    <source>
        <dbReference type="Proteomes" id="UP000014065"/>
    </source>
</evidence>
<dbReference type="InterPro" id="IPR036873">
    <property type="entry name" value="Rhodanese-like_dom_sf"/>
</dbReference>
<dbReference type="PROSITE" id="PS00380">
    <property type="entry name" value="RHODANESE_1"/>
    <property type="match status" value="1"/>
</dbReference>
<dbReference type="SMART" id="SM00450">
    <property type="entry name" value="RHOD"/>
    <property type="match status" value="2"/>
</dbReference>
<dbReference type="PATRIC" id="fig|859192.6.peg.87"/>
<keyword evidence="1" id="KW-0677">Repeat</keyword>
<dbReference type="RefSeq" id="WP_010189548.1">
    <property type="nucleotide sequence ID" value="NZ_AHJG01000010.1"/>
</dbReference>
<dbReference type="CDD" id="cd01448">
    <property type="entry name" value="TST_Repeat_1"/>
    <property type="match status" value="1"/>
</dbReference>
<dbReference type="PROSITE" id="PS50206">
    <property type="entry name" value="RHODANESE_3"/>
    <property type="match status" value="2"/>
</dbReference>
<dbReference type="EMBL" id="AHJG01000010">
    <property type="protein sequence ID" value="EPA06745.1"/>
    <property type="molecule type" value="Genomic_DNA"/>
</dbReference>
<evidence type="ECO:0000256" key="1">
    <source>
        <dbReference type="ARBA" id="ARBA00022737"/>
    </source>
</evidence>
<dbReference type="AlphaFoldDB" id="S2E6E0"/>
<evidence type="ECO:0000259" key="2">
    <source>
        <dbReference type="PROSITE" id="PS50206"/>
    </source>
</evidence>
<name>S2E6E0_9ARCH</name>
<dbReference type="OrthoDB" id="10492at2157"/>
<gene>
    <name evidence="3" type="ORF">BG20_I0035</name>
</gene>
<dbReference type="Pfam" id="PF00581">
    <property type="entry name" value="Rhodanese"/>
    <property type="match status" value="2"/>
</dbReference>
<sequence length="258" mass="29246">MLITSTELNSILNDPNIIIADTRSFKEYSEGHIPGAVNLDLFAFHWIDTTKQGIENFNNQSKNLLSFLGVTPEKKVIFYDSVSGMLAARGVWMLHYFSHQNVSMLDGGFTKWKKENLPIETKLNGFKPSLFSGKINPEIISGFEYIRENLDNVKIIDVRSSGEYDGSVIRAAQSGHIPNSINIDWNQNIKEDGTFKNNDELSKMYDFPKDSEIVTYCQGAYRAANTFLALKKLGFKNVRVYLGSWGEWGNKLELPVEK</sequence>
<dbReference type="Proteomes" id="UP000014065">
    <property type="component" value="Unassembled WGS sequence"/>
</dbReference>
<proteinExistence type="predicted"/>
<dbReference type="PANTHER" id="PTHR43855">
    <property type="entry name" value="THIOSULFATE SULFURTRANSFERASE"/>
    <property type="match status" value="1"/>
</dbReference>
<reference evidence="3 4" key="1">
    <citation type="journal article" date="2012" name="J. Bacteriol.">
        <title>Genome Sequence of "Candidatus Nitrosoarchaeum limnia" BG20, a Low-Salinity Ammonia-Oxidizing Archaeon from the San Francisco Bay Estuary.</title>
        <authorList>
            <person name="Mosier A.C."/>
            <person name="Allen E.E."/>
            <person name="Kim M."/>
            <person name="Ferriera S."/>
            <person name="Francis C.A."/>
        </authorList>
    </citation>
    <scope>NUCLEOTIDE SEQUENCE [LARGE SCALE GENOMIC DNA]</scope>
    <source>
        <strain evidence="3 4">BG20</strain>
    </source>
</reference>
<organism evidence="3 4">
    <name type="scientific">Candidatus Nitrosarchaeum limnium BG20</name>
    <dbReference type="NCBI Taxonomy" id="859192"/>
    <lineage>
        <taxon>Archaea</taxon>
        <taxon>Nitrososphaerota</taxon>
        <taxon>Nitrososphaeria</taxon>
        <taxon>Nitrosopumilales</taxon>
        <taxon>Nitrosopumilaceae</taxon>
        <taxon>Nitrosarchaeum</taxon>
    </lineage>
</organism>
<comment type="caution">
    <text evidence="3">The sequence shown here is derived from an EMBL/GenBank/DDBJ whole genome shotgun (WGS) entry which is preliminary data.</text>
</comment>
<dbReference type="Gene3D" id="3.40.250.10">
    <property type="entry name" value="Rhodanese-like domain"/>
    <property type="match status" value="2"/>
</dbReference>
<dbReference type="SUPFAM" id="SSF52821">
    <property type="entry name" value="Rhodanese/Cell cycle control phosphatase"/>
    <property type="match status" value="2"/>
</dbReference>
<dbReference type="GO" id="GO:0004792">
    <property type="term" value="F:thiosulfate-cyanide sulfurtransferase activity"/>
    <property type="evidence" value="ECO:0007669"/>
    <property type="project" value="InterPro"/>
</dbReference>
<evidence type="ECO:0000313" key="3">
    <source>
        <dbReference type="EMBL" id="EPA06745.1"/>
    </source>
</evidence>
<dbReference type="PANTHER" id="PTHR43855:SF1">
    <property type="entry name" value="THIOSULFATE SULFURTRANSFERASE"/>
    <property type="match status" value="1"/>
</dbReference>
<dbReference type="InterPro" id="IPR001307">
    <property type="entry name" value="Thiosulphate_STrfase_CS"/>
</dbReference>
<accession>S2E6E0</accession>
<feature type="domain" description="Rhodanese" evidence="2">
    <location>
        <begin position="13"/>
        <end position="121"/>
    </location>
</feature>
<dbReference type="InterPro" id="IPR001763">
    <property type="entry name" value="Rhodanese-like_dom"/>
</dbReference>
<dbReference type="CDD" id="cd01449">
    <property type="entry name" value="TST_Repeat_2"/>
    <property type="match status" value="1"/>
</dbReference>
<feature type="domain" description="Rhodanese" evidence="2">
    <location>
        <begin position="149"/>
        <end position="257"/>
    </location>
</feature>
<dbReference type="InterPro" id="IPR051126">
    <property type="entry name" value="Thiosulfate_sulfurtransferase"/>
</dbReference>
<protein>
    <submittedName>
        <fullName evidence="3">Rhodanese-like protein</fullName>
    </submittedName>
</protein>